<name>A0A2W4Z6M3_9SPHN</name>
<accession>A0A2W4Z6M3</accession>
<feature type="domain" description="DUF218" evidence="1">
    <location>
        <begin position="36"/>
        <end position="150"/>
    </location>
</feature>
<protein>
    <recommendedName>
        <fullName evidence="1">DUF218 domain-containing protein</fullName>
    </recommendedName>
</protein>
<gene>
    <name evidence="2" type="ORF">DI632_08090</name>
</gene>
<comment type="caution">
    <text evidence="2">The sequence shown here is derived from an EMBL/GenBank/DDBJ whole genome shotgun (WGS) entry which is preliminary data.</text>
</comment>
<dbReference type="EMBL" id="QFNF01000016">
    <property type="protein sequence ID" value="PZO77874.1"/>
    <property type="molecule type" value="Genomic_DNA"/>
</dbReference>
<dbReference type="Pfam" id="PF02698">
    <property type="entry name" value="DUF218"/>
    <property type="match status" value="1"/>
</dbReference>
<dbReference type="Proteomes" id="UP000248614">
    <property type="component" value="Unassembled WGS sequence"/>
</dbReference>
<dbReference type="CDD" id="cd06259">
    <property type="entry name" value="YdcF-like"/>
    <property type="match status" value="1"/>
</dbReference>
<dbReference type="InterPro" id="IPR003848">
    <property type="entry name" value="DUF218"/>
</dbReference>
<sequence>MMGRVLSVLVLLYALGFALFAVTLPTPLTQARRTDGVVVPTGGPGRIERGLAVVERGEAKRMLVTGVDPDVRPGELAAANGAPRRLFRCCVDLGHEAVDTRSNADETADWVRRNRYRSVRLVTSNWHMARAAMELRHALGNSIEIVPDPVVGSPGFALLFGEYNKYVVRGIVMRLGIDL</sequence>
<evidence type="ECO:0000259" key="1">
    <source>
        <dbReference type="Pfam" id="PF02698"/>
    </source>
</evidence>
<proteinExistence type="predicted"/>
<evidence type="ECO:0000313" key="2">
    <source>
        <dbReference type="EMBL" id="PZO77874.1"/>
    </source>
</evidence>
<organism evidence="2 3">
    <name type="scientific">Sphingomonas hengshuiensis</name>
    <dbReference type="NCBI Taxonomy" id="1609977"/>
    <lineage>
        <taxon>Bacteria</taxon>
        <taxon>Pseudomonadati</taxon>
        <taxon>Pseudomonadota</taxon>
        <taxon>Alphaproteobacteria</taxon>
        <taxon>Sphingomonadales</taxon>
        <taxon>Sphingomonadaceae</taxon>
        <taxon>Sphingomonas</taxon>
    </lineage>
</organism>
<reference evidence="2 3" key="1">
    <citation type="submission" date="2017-08" db="EMBL/GenBank/DDBJ databases">
        <title>Infants hospitalized years apart are colonized by the same room-sourced microbial strains.</title>
        <authorList>
            <person name="Brooks B."/>
            <person name="Olm M.R."/>
            <person name="Firek B.A."/>
            <person name="Baker R."/>
            <person name="Thomas B.C."/>
            <person name="Morowitz M.J."/>
            <person name="Banfield J.F."/>
        </authorList>
    </citation>
    <scope>NUCLEOTIDE SEQUENCE [LARGE SCALE GENOMIC DNA]</scope>
    <source>
        <strain evidence="2">S2_018_000_R3_110</strain>
    </source>
</reference>
<dbReference type="AlphaFoldDB" id="A0A2W4Z6M3"/>
<evidence type="ECO:0000313" key="3">
    <source>
        <dbReference type="Proteomes" id="UP000248614"/>
    </source>
</evidence>